<protein>
    <recommendedName>
        <fullName evidence="5">Transmembrane protein</fullName>
    </recommendedName>
</protein>
<accession>A0A8J5JIH2</accession>
<evidence type="ECO:0008006" key="5">
    <source>
        <dbReference type="Google" id="ProtNLM"/>
    </source>
</evidence>
<evidence type="ECO:0000256" key="1">
    <source>
        <dbReference type="SAM" id="MobiDB-lite"/>
    </source>
</evidence>
<evidence type="ECO:0000313" key="4">
    <source>
        <dbReference type="Proteomes" id="UP000747542"/>
    </source>
</evidence>
<sequence length="155" mass="16589">MMQAQQLPMASSSSAGCLKNTTIAFGAIGFAKSSPTASGVVDLQQNTARLVAFTIAGFSVWVTSTVWFIQGTDYYHSETVMVFFFCNFGFVFAALVAGLAGGLNETYSKQLSMVMVGPQIISPVVQQMTPSGTPYHYQGPAPPRAPSSHGHSFYR</sequence>
<feature type="transmembrane region" description="Helical" evidence="2">
    <location>
        <begin position="50"/>
        <end position="69"/>
    </location>
</feature>
<dbReference type="EMBL" id="JAHLQT010034478">
    <property type="protein sequence ID" value="KAG7158652.1"/>
    <property type="molecule type" value="Genomic_DNA"/>
</dbReference>
<dbReference type="Proteomes" id="UP000747542">
    <property type="component" value="Unassembled WGS sequence"/>
</dbReference>
<dbReference type="AlphaFoldDB" id="A0A8J5JIH2"/>
<feature type="region of interest" description="Disordered" evidence="1">
    <location>
        <begin position="135"/>
        <end position="155"/>
    </location>
</feature>
<keyword evidence="4" id="KW-1185">Reference proteome</keyword>
<reference evidence="3" key="1">
    <citation type="journal article" date="2021" name="Sci. Adv.">
        <title>The American lobster genome reveals insights on longevity, neural, and immune adaptations.</title>
        <authorList>
            <person name="Polinski J.M."/>
            <person name="Zimin A.V."/>
            <person name="Clark K.F."/>
            <person name="Kohn A.B."/>
            <person name="Sadowski N."/>
            <person name="Timp W."/>
            <person name="Ptitsyn A."/>
            <person name="Khanna P."/>
            <person name="Romanova D.Y."/>
            <person name="Williams P."/>
            <person name="Greenwood S.J."/>
            <person name="Moroz L.L."/>
            <person name="Walt D.R."/>
            <person name="Bodnar A.G."/>
        </authorList>
    </citation>
    <scope>NUCLEOTIDE SEQUENCE</scope>
    <source>
        <strain evidence="3">GMGI-L3</strain>
    </source>
</reference>
<proteinExistence type="predicted"/>
<comment type="caution">
    <text evidence="3">The sequence shown here is derived from an EMBL/GenBank/DDBJ whole genome shotgun (WGS) entry which is preliminary data.</text>
</comment>
<evidence type="ECO:0000256" key="2">
    <source>
        <dbReference type="SAM" id="Phobius"/>
    </source>
</evidence>
<evidence type="ECO:0000313" key="3">
    <source>
        <dbReference type="EMBL" id="KAG7158652.1"/>
    </source>
</evidence>
<keyword evidence="2" id="KW-0472">Membrane</keyword>
<name>A0A8J5JIH2_HOMAM</name>
<keyword evidence="2" id="KW-0812">Transmembrane</keyword>
<organism evidence="3 4">
    <name type="scientific">Homarus americanus</name>
    <name type="common">American lobster</name>
    <dbReference type="NCBI Taxonomy" id="6706"/>
    <lineage>
        <taxon>Eukaryota</taxon>
        <taxon>Metazoa</taxon>
        <taxon>Ecdysozoa</taxon>
        <taxon>Arthropoda</taxon>
        <taxon>Crustacea</taxon>
        <taxon>Multicrustacea</taxon>
        <taxon>Malacostraca</taxon>
        <taxon>Eumalacostraca</taxon>
        <taxon>Eucarida</taxon>
        <taxon>Decapoda</taxon>
        <taxon>Pleocyemata</taxon>
        <taxon>Astacidea</taxon>
        <taxon>Nephropoidea</taxon>
        <taxon>Nephropidae</taxon>
        <taxon>Homarus</taxon>
    </lineage>
</organism>
<gene>
    <name evidence="3" type="ORF">Hamer_G011312</name>
</gene>
<keyword evidence="2" id="KW-1133">Transmembrane helix</keyword>
<feature type="transmembrane region" description="Helical" evidence="2">
    <location>
        <begin position="81"/>
        <end position="103"/>
    </location>
</feature>